<organism evidence="3">
    <name type="scientific">bioreactor metagenome</name>
    <dbReference type="NCBI Taxonomy" id="1076179"/>
    <lineage>
        <taxon>unclassified sequences</taxon>
        <taxon>metagenomes</taxon>
        <taxon>ecological metagenomes</taxon>
    </lineage>
</organism>
<dbReference type="SUPFAM" id="SSF52540">
    <property type="entry name" value="P-loop containing nucleoside triphosphate hydrolases"/>
    <property type="match status" value="1"/>
</dbReference>
<sequence length="181" mass="20990">MTGKELKQRFDFINGFEKIFHDNRTAIVKFYLHISKDEQLKRFGERLNDPAKHWKISENDYTEREYWDDYIAAFNDAIAHCSTDHAPWFVIPSNDKNFRNLAVSDILVKTLEAMDPKIPPATVDIEKIRQLYHQDRLPGKGKTAKSGPETAPADSPDQDNDCPATEAAKKSRKEKKRKKRK</sequence>
<evidence type="ECO:0000256" key="1">
    <source>
        <dbReference type="SAM" id="MobiDB-lite"/>
    </source>
</evidence>
<dbReference type="PANTHER" id="PTHR34383:SF3">
    <property type="entry name" value="POLYPHOSPHATE:AMP PHOSPHOTRANSFERASE"/>
    <property type="match status" value="1"/>
</dbReference>
<dbReference type="AlphaFoldDB" id="A0A645ACF4"/>
<comment type="caution">
    <text evidence="3">The sequence shown here is derived from an EMBL/GenBank/DDBJ whole genome shotgun (WGS) entry which is preliminary data.</text>
</comment>
<feature type="compositionally biased region" description="Basic residues" evidence="1">
    <location>
        <begin position="170"/>
        <end position="181"/>
    </location>
</feature>
<dbReference type="InterPro" id="IPR022488">
    <property type="entry name" value="PPK2-related"/>
</dbReference>
<evidence type="ECO:0000313" key="3">
    <source>
        <dbReference type="EMBL" id="MPM50859.1"/>
    </source>
</evidence>
<accession>A0A645ACF4</accession>
<dbReference type="Gene3D" id="3.40.50.300">
    <property type="entry name" value="P-loop containing nucleotide triphosphate hydrolases"/>
    <property type="match status" value="1"/>
</dbReference>
<name>A0A645ACF4_9ZZZZ</name>
<protein>
    <recommendedName>
        <fullName evidence="2">Polyphosphate kinase-2-related domain-containing protein</fullName>
    </recommendedName>
</protein>
<reference evidence="3" key="1">
    <citation type="submission" date="2019-08" db="EMBL/GenBank/DDBJ databases">
        <authorList>
            <person name="Kucharzyk K."/>
            <person name="Murdoch R.W."/>
            <person name="Higgins S."/>
            <person name="Loffler F."/>
        </authorList>
    </citation>
    <scope>NUCLEOTIDE SEQUENCE</scope>
</reference>
<dbReference type="EMBL" id="VSSQ01013159">
    <property type="protein sequence ID" value="MPM50859.1"/>
    <property type="molecule type" value="Genomic_DNA"/>
</dbReference>
<dbReference type="PANTHER" id="PTHR34383">
    <property type="entry name" value="POLYPHOSPHATE:AMP PHOSPHOTRANSFERASE-RELATED"/>
    <property type="match status" value="1"/>
</dbReference>
<dbReference type="InterPro" id="IPR027417">
    <property type="entry name" value="P-loop_NTPase"/>
</dbReference>
<gene>
    <name evidence="3" type="ORF">SDC9_97605</name>
</gene>
<proteinExistence type="predicted"/>
<feature type="domain" description="Polyphosphate kinase-2-related" evidence="2">
    <location>
        <begin position="3"/>
        <end position="117"/>
    </location>
</feature>
<dbReference type="Pfam" id="PF03976">
    <property type="entry name" value="PPK2"/>
    <property type="match status" value="1"/>
</dbReference>
<evidence type="ECO:0000259" key="2">
    <source>
        <dbReference type="Pfam" id="PF03976"/>
    </source>
</evidence>
<feature type="region of interest" description="Disordered" evidence="1">
    <location>
        <begin position="134"/>
        <end position="181"/>
    </location>
</feature>